<evidence type="ECO:0000256" key="4">
    <source>
        <dbReference type="SAM" id="Phobius"/>
    </source>
</evidence>
<proteinExistence type="predicted"/>
<gene>
    <name evidence="7" type="ORF">V9T40_008042</name>
</gene>
<dbReference type="PANTHER" id="PTHR33236:SF4">
    <property type="entry name" value="CUB DOMAIN-CONTAINING PROTEIN"/>
    <property type="match status" value="1"/>
</dbReference>
<feature type="compositionally biased region" description="Polar residues" evidence="3">
    <location>
        <begin position="1131"/>
        <end position="1152"/>
    </location>
</feature>
<dbReference type="PROSITE" id="PS50106">
    <property type="entry name" value="PDZ"/>
    <property type="match status" value="1"/>
</dbReference>
<dbReference type="EMBL" id="JBBCAQ010000008">
    <property type="protein sequence ID" value="KAK7602453.1"/>
    <property type="molecule type" value="Genomic_DNA"/>
</dbReference>
<reference evidence="7 8" key="1">
    <citation type="submission" date="2024-03" db="EMBL/GenBank/DDBJ databases">
        <title>Adaptation during the transition from Ophiocordyceps entomopathogen to insect associate is accompanied by gene loss and intensified selection.</title>
        <authorList>
            <person name="Ward C.M."/>
            <person name="Onetto C.A."/>
            <person name="Borneman A.R."/>
        </authorList>
    </citation>
    <scope>NUCLEOTIDE SEQUENCE [LARGE SCALE GENOMIC DNA]</scope>
    <source>
        <strain evidence="7">AWRI1</strain>
        <tissue evidence="7">Single Adult Female</tissue>
    </source>
</reference>
<evidence type="ECO:0000256" key="3">
    <source>
        <dbReference type="SAM" id="MobiDB-lite"/>
    </source>
</evidence>
<name>A0AAN9U1J3_9HEMI</name>
<keyword evidence="1" id="KW-1015">Disulfide bond</keyword>
<dbReference type="CDD" id="cd00136">
    <property type="entry name" value="PDZ_canonical"/>
    <property type="match status" value="1"/>
</dbReference>
<feature type="region of interest" description="Disordered" evidence="3">
    <location>
        <begin position="1128"/>
        <end position="1152"/>
    </location>
</feature>
<dbReference type="InterPro" id="IPR036034">
    <property type="entry name" value="PDZ_sf"/>
</dbReference>
<dbReference type="Gene3D" id="2.60.120.290">
    <property type="entry name" value="Spermadhesin, CUB domain"/>
    <property type="match status" value="1"/>
</dbReference>
<feature type="domain" description="PDZ" evidence="6">
    <location>
        <begin position="620"/>
        <end position="688"/>
    </location>
</feature>
<comment type="caution">
    <text evidence="2">Lacks conserved residue(s) required for the propagation of feature annotation.</text>
</comment>
<feature type="compositionally biased region" description="Polar residues" evidence="3">
    <location>
        <begin position="1492"/>
        <end position="1501"/>
    </location>
</feature>
<feature type="compositionally biased region" description="Low complexity" evidence="3">
    <location>
        <begin position="1307"/>
        <end position="1380"/>
    </location>
</feature>
<accession>A0AAN9U1J3</accession>
<feature type="compositionally biased region" description="Basic and acidic residues" evidence="3">
    <location>
        <begin position="580"/>
        <end position="611"/>
    </location>
</feature>
<dbReference type="InterPro" id="IPR058698">
    <property type="entry name" value="CUB_metazoa"/>
</dbReference>
<evidence type="ECO:0000313" key="8">
    <source>
        <dbReference type="Proteomes" id="UP001367676"/>
    </source>
</evidence>
<evidence type="ECO:0000256" key="2">
    <source>
        <dbReference type="PROSITE-ProRule" id="PRU00059"/>
    </source>
</evidence>
<feature type="compositionally biased region" description="Acidic residues" evidence="3">
    <location>
        <begin position="1171"/>
        <end position="1184"/>
    </location>
</feature>
<dbReference type="Proteomes" id="UP001367676">
    <property type="component" value="Unassembled WGS sequence"/>
</dbReference>
<organism evidence="7 8">
    <name type="scientific">Parthenolecanium corni</name>
    <dbReference type="NCBI Taxonomy" id="536013"/>
    <lineage>
        <taxon>Eukaryota</taxon>
        <taxon>Metazoa</taxon>
        <taxon>Ecdysozoa</taxon>
        <taxon>Arthropoda</taxon>
        <taxon>Hexapoda</taxon>
        <taxon>Insecta</taxon>
        <taxon>Pterygota</taxon>
        <taxon>Neoptera</taxon>
        <taxon>Paraneoptera</taxon>
        <taxon>Hemiptera</taxon>
        <taxon>Sternorrhyncha</taxon>
        <taxon>Coccoidea</taxon>
        <taxon>Coccidae</taxon>
        <taxon>Parthenolecanium</taxon>
    </lineage>
</organism>
<keyword evidence="8" id="KW-1185">Reference proteome</keyword>
<comment type="caution">
    <text evidence="7">The sequence shown here is derived from an EMBL/GenBank/DDBJ whole genome shotgun (WGS) entry which is preliminary data.</text>
</comment>
<feature type="region of interest" description="Disordered" evidence="3">
    <location>
        <begin position="1528"/>
        <end position="1549"/>
    </location>
</feature>
<evidence type="ECO:0000259" key="6">
    <source>
        <dbReference type="PROSITE" id="PS50106"/>
    </source>
</evidence>
<dbReference type="SUPFAM" id="SSF49854">
    <property type="entry name" value="Spermadhesin, CUB domain"/>
    <property type="match status" value="1"/>
</dbReference>
<feature type="region of interest" description="Disordered" evidence="3">
    <location>
        <begin position="1044"/>
        <end position="1090"/>
    </location>
</feature>
<dbReference type="Pfam" id="PF26080">
    <property type="entry name" value="CUB_animal"/>
    <property type="match status" value="1"/>
</dbReference>
<dbReference type="SMART" id="SM00228">
    <property type="entry name" value="PDZ"/>
    <property type="match status" value="1"/>
</dbReference>
<feature type="region of interest" description="Disordered" evidence="3">
    <location>
        <begin position="827"/>
        <end position="849"/>
    </location>
</feature>
<keyword evidence="4" id="KW-0472">Membrane</keyword>
<feature type="region of interest" description="Disordered" evidence="3">
    <location>
        <begin position="874"/>
        <end position="1015"/>
    </location>
</feature>
<evidence type="ECO:0000313" key="7">
    <source>
        <dbReference type="EMBL" id="KAK7602453.1"/>
    </source>
</evidence>
<dbReference type="PANTHER" id="PTHR33236">
    <property type="entry name" value="INTRAFLAGELLAR TRANSPORT PROTEIN 122 FAMILY PROTEIN-RELATED"/>
    <property type="match status" value="1"/>
</dbReference>
<dbReference type="Gene3D" id="2.30.42.10">
    <property type="match status" value="1"/>
</dbReference>
<evidence type="ECO:0000256" key="1">
    <source>
        <dbReference type="ARBA" id="ARBA00023157"/>
    </source>
</evidence>
<dbReference type="InterPro" id="IPR000859">
    <property type="entry name" value="CUB_dom"/>
</dbReference>
<sequence>MGSRKLAGPCGRWMRLALCILYLAPVSPIVFGWPLLPSWNDFFSGKNFFFNKSTPLERSSRGICLNTYECRIQNGISQGQCALGFGVCCVFTAGCGSEINNNITYFTNPNFPGLLNDIGECSVVIKKTAPDISQIRLDFLHFNLAQPNRRTGVCETDVFLMRGGTFQDIKLCGINSGQHCIIQTMNFAINGRHLADQDYLICMKQASGMCSIAYEPCDDNSFKIGPPVQEDVGSGDSENGTSLNLYKECADRVLMPCDSEEFITVRYRYTYDYGYGYGYGLCAAIDTIFLLRRTPLAERTSLPRLTAFLAGPPCRHAGCRSCVEQRCVAFDGSLRWSCRSPAYRCVPRARGAPLHYECAFPLIVRRKHNSRVGSFHKNHGAAILQFAPSSAAVPLRNFNAAICDDNELLFRTNPTFTQQREKLLTSCTRVKAAYSRKRIAQLCHPDEPDLWPQPVMRSSLRATLCALLFCACGWFASSAAAAEVTTVAITMAPAPDDRSANADIPQCAESGANVFWPVFLTLLVVLMVALCGYFFWKYYWSIRHGKHLVLVTDIEKADPEFAFDNPGFREGTPVIRAKKQTTDTKENSARDDSNVPKLKDEHRNHTWDDSRIPNGASSTVVPLKGRDFAGLGFGICGSKREGIFVKDLLHHGPASESGRIKTGDRIMAVRINFGDIELKDAEDILRSASPYEIEIEIEENRGATKRSFFRDQSQTTNRSQVTNNLTYANGTATKNDLVSSKPAVLQVVSEVSDKMSKYGVKVLPDITSRANANANATSISQSQPVSSEKQTAAVATSAPVSANCSTVVVVVDDAQEASFDEVDLPLPRSNLVDETGSPRTAADKTNSASNLVSSLKDTNVKKALVMGYQNLKEKISQRVHKSNSTASPKAERHAPQSPAAGDQVDDSKAEHIDLRLRSGSVSSTDADDPLAPKAAKRKAPRPPEASADTSSSDERSAVQVASGDFNLLNEIDDEVKKHSAEGDSDSESGDRDRVPGTTIQLNASHVTVHHGADDVSRKAASLGDLSKIEGDGPRAQPLERAVSLELAEHTPRATKKRKAPCPPEESAAGDGANEQCDSVGAEPGAAKLKKSSTFGTLEAPSAFAPTADVAPMTAPKLKKSSLYGTMEEALKTSNASDSDEQPGSSHYSMVSSTPFKARVYADNWRRQNGECADDDDDDDDDSDNETAPALPTSPMPTLSPATFVAEIDVQVAPSTCTSAAFAAAIIPAPSDDENVHDGTLFTTAAELNFSRFSDDEPASSVNEDRTTHVGGSGNIDDDSRDECSSMDTVKEMSREETTVAHSPSVISDSPPAVADSPPTARASPAAAPNFTLVSTPSLTDSTSSSTSSAAAEGSSSIASAAAKSQDISSTPTTSSSAKSESLICAAPKLDVASSAEELSKPKTNNSRSSSSSSSSSSSNASSTSSTRARSANNAFSVNGSARTSPRRFSSGGGIGVEARIKSPNATVKSHKLSQSVSPVRAAGSRIPVRANTEPSLKVSLSNKDDSPTKAKKYEAALENGKMNFLSSSHIANAPHKTVLSDVRHNGPHR</sequence>
<feature type="compositionally biased region" description="Basic and acidic residues" evidence="3">
    <location>
        <begin position="1288"/>
        <end position="1298"/>
    </location>
</feature>
<feature type="region of interest" description="Disordered" evidence="3">
    <location>
        <begin position="573"/>
        <end position="611"/>
    </location>
</feature>
<feature type="domain" description="CUB" evidence="5">
    <location>
        <begin position="95"/>
        <end position="173"/>
    </location>
</feature>
<feature type="compositionally biased region" description="Basic and acidic residues" evidence="3">
    <location>
        <begin position="905"/>
        <end position="916"/>
    </location>
</feature>
<dbReference type="SUPFAM" id="SSF50156">
    <property type="entry name" value="PDZ domain-like"/>
    <property type="match status" value="1"/>
</dbReference>
<dbReference type="InterPro" id="IPR035914">
    <property type="entry name" value="Sperma_CUB_dom_sf"/>
</dbReference>
<evidence type="ECO:0000259" key="5">
    <source>
        <dbReference type="PROSITE" id="PS01180"/>
    </source>
</evidence>
<keyword evidence="4" id="KW-1133">Transmembrane helix</keyword>
<dbReference type="InterPro" id="IPR001478">
    <property type="entry name" value="PDZ"/>
</dbReference>
<feature type="compositionally biased region" description="Polar residues" evidence="3">
    <location>
        <begin position="1434"/>
        <end position="1447"/>
    </location>
</feature>
<dbReference type="PROSITE" id="PS01180">
    <property type="entry name" value="CUB"/>
    <property type="match status" value="1"/>
</dbReference>
<feature type="region of interest" description="Disordered" evidence="3">
    <location>
        <begin position="1394"/>
        <end position="1508"/>
    </location>
</feature>
<dbReference type="Pfam" id="PF00595">
    <property type="entry name" value="PDZ"/>
    <property type="match status" value="1"/>
</dbReference>
<keyword evidence="4" id="KW-0812">Transmembrane</keyword>
<feature type="compositionally biased region" description="Polar residues" evidence="3">
    <location>
        <begin position="1463"/>
        <end position="1477"/>
    </location>
</feature>
<evidence type="ECO:0008006" key="9">
    <source>
        <dbReference type="Google" id="ProtNLM"/>
    </source>
</evidence>
<feature type="region of interest" description="Disordered" evidence="3">
    <location>
        <begin position="1252"/>
        <end position="1380"/>
    </location>
</feature>
<protein>
    <recommendedName>
        <fullName evidence="9">PDZ domain-containing protein</fullName>
    </recommendedName>
</protein>
<feature type="transmembrane region" description="Helical" evidence="4">
    <location>
        <begin position="514"/>
        <end position="536"/>
    </location>
</feature>
<feature type="region of interest" description="Disordered" evidence="3">
    <location>
        <begin position="1164"/>
        <end position="1199"/>
    </location>
</feature>
<feature type="compositionally biased region" description="Low complexity" evidence="3">
    <location>
        <begin position="1403"/>
        <end position="1433"/>
    </location>
</feature>